<organism evidence="2 3">
    <name type="scientific">Actinomyces weissii</name>
    <dbReference type="NCBI Taxonomy" id="675090"/>
    <lineage>
        <taxon>Bacteria</taxon>
        <taxon>Bacillati</taxon>
        <taxon>Actinomycetota</taxon>
        <taxon>Actinomycetes</taxon>
        <taxon>Actinomycetales</taxon>
        <taxon>Actinomycetaceae</taxon>
        <taxon>Actinomyces</taxon>
    </lineage>
</organism>
<feature type="transmembrane region" description="Helical" evidence="1">
    <location>
        <begin position="6"/>
        <end position="26"/>
    </location>
</feature>
<keyword evidence="1" id="KW-0472">Membrane</keyword>
<dbReference type="Pfam" id="PF10739">
    <property type="entry name" value="DUF2550"/>
    <property type="match status" value="1"/>
</dbReference>
<keyword evidence="1" id="KW-0812">Transmembrane</keyword>
<protein>
    <submittedName>
        <fullName evidence="2">DUF2550 domain-containing protein</fullName>
    </submittedName>
</protein>
<proteinExistence type="predicted"/>
<sequence length="134" mass="14974">MVGGWSWAVVLAVLVLLASLVFLWRLRLLASRVGSFECGLSRPGKGGWYSGIGSFGGEELLWHRLVSISLRPRYRFKREDLEIVAVHPRSVSGRVVDVTCTYRGEHVNLAMPAESYHALVSWMESAAPKQSELF</sequence>
<evidence type="ECO:0000256" key="1">
    <source>
        <dbReference type="SAM" id="Phobius"/>
    </source>
</evidence>
<dbReference type="Proteomes" id="UP000595895">
    <property type="component" value="Chromosome"/>
</dbReference>
<keyword evidence="3" id="KW-1185">Reference proteome</keyword>
<keyword evidence="1" id="KW-1133">Transmembrane helix</keyword>
<name>A0A7T7S2G7_9ACTO</name>
<accession>A0A7T7S2G7</accession>
<dbReference type="RefSeq" id="WP_200278018.1">
    <property type="nucleotide sequence ID" value="NZ_CP066802.1"/>
</dbReference>
<evidence type="ECO:0000313" key="3">
    <source>
        <dbReference type="Proteomes" id="UP000595895"/>
    </source>
</evidence>
<dbReference type="InterPro" id="IPR019675">
    <property type="entry name" value="DUF2550"/>
</dbReference>
<dbReference type="KEGG" id="awe:JG540_02945"/>
<gene>
    <name evidence="2" type="ORF">JG540_02945</name>
</gene>
<evidence type="ECO:0000313" key="2">
    <source>
        <dbReference type="EMBL" id="QQM68293.1"/>
    </source>
</evidence>
<dbReference type="AlphaFoldDB" id="A0A7T7S2G7"/>
<dbReference type="EMBL" id="CP066802">
    <property type="protein sequence ID" value="QQM68293.1"/>
    <property type="molecule type" value="Genomic_DNA"/>
</dbReference>
<reference evidence="2 3" key="1">
    <citation type="submission" date="2020-12" db="EMBL/GenBank/DDBJ databases">
        <authorList>
            <person name="Zhou J."/>
        </authorList>
    </citation>
    <scope>NUCLEOTIDE SEQUENCE [LARGE SCALE GENOMIC DNA]</scope>
    <source>
        <strain evidence="2 3">CCUG 61299</strain>
    </source>
</reference>